<keyword evidence="6 12" id="KW-1133">Transmembrane helix</keyword>
<keyword evidence="10" id="KW-0175">Coiled coil</keyword>
<dbReference type="SUPFAM" id="SSF46626">
    <property type="entry name" value="Cytochrome c"/>
    <property type="match status" value="1"/>
</dbReference>
<evidence type="ECO:0000256" key="6">
    <source>
        <dbReference type="ARBA" id="ARBA00022989"/>
    </source>
</evidence>
<feature type="binding site" description="covalent" evidence="9">
    <location>
        <position position="224"/>
    </location>
    <ligand>
        <name>heme c</name>
        <dbReference type="ChEBI" id="CHEBI:61717"/>
    </ligand>
</feature>
<dbReference type="EMBL" id="CAHIKZ030001138">
    <property type="protein sequence ID" value="CAE1254276.1"/>
    <property type="molecule type" value="Genomic_DNA"/>
</dbReference>
<evidence type="ECO:0000256" key="10">
    <source>
        <dbReference type="SAM" id="Coils"/>
    </source>
</evidence>
<evidence type="ECO:0000256" key="11">
    <source>
        <dbReference type="SAM" id="MobiDB-lite"/>
    </source>
</evidence>
<dbReference type="GO" id="GO:0020037">
    <property type="term" value="F:heme binding"/>
    <property type="evidence" value="ECO:0007669"/>
    <property type="project" value="InterPro"/>
</dbReference>
<proteinExistence type="inferred from homology"/>
<dbReference type="GO" id="GO:0016020">
    <property type="term" value="C:membrane"/>
    <property type="evidence" value="ECO:0007669"/>
    <property type="project" value="UniProtKB-SubCell"/>
</dbReference>
<comment type="subcellular location">
    <subcellularLocation>
        <location evidence="1">Membrane</location>
    </subcellularLocation>
</comment>
<dbReference type="OrthoDB" id="311279at2759"/>
<evidence type="ECO:0000256" key="3">
    <source>
        <dbReference type="ARBA" id="ARBA00022617"/>
    </source>
</evidence>
<evidence type="ECO:0000256" key="12">
    <source>
        <dbReference type="SAM" id="Phobius"/>
    </source>
</evidence>
<dbReference type="InterPro" id="IPR002326">
    <property type="entry name" value="Cyt_c1"/>
</dbReference>
<name>A0A812BXV5_ACAPH</name>
<dbReference type="GO" id="GO:0005739">
    <property type="term" value="C:mitochondrion"/>
    <property type="evidence" value="ECO:0007669"/>
    <property type="project" value="GOC"/>
</dbReference>
<gene>
    <name evidence="14" type="ORF">SPHA_28861</name>
</gene>
<feature type="transmembrane region" description="Helical" evidence="12">
    <location>
        <begin position="39"/>
        <end position="58"/>
    </location>
</feature>
<feature type="transmembrane region" description="Helical" evidence="12">
    <location>
        <begin position="301"/>
        <end position="326"/>
    </location>
</feature>
<feature type="transmembrane region" description="Helical" evidence="12">
    <location>
        <begin position="274"/>
        <end position="295"/>
    </location>
</feature>
<feature type="transmembrane region" description="Helical" evidence="12">
    <location>
        <begin position="338"/>
        <end position="359"/>
    </location>
</feature>
<keyword evidence="4 12" id="KW-0812">Transmembrane</keyword>
<accession>A0A812BXV5</accession>
<dbReference type="FunFam" id="1.10.760.10:FF:000002">
    <property type="entry name" value="Cytochrome c1, heme protein"/>
    <property type="match status" value="1"/>
</dbReference>
<dbReference type="PRINTS" id="PR00603">
    <property type="entry name" value="CYTOCHROMEC1"/>
</dbReference>
<feature type="coiled-coil region" evidence="10">
    <location>
        <begin position="847"/>
        <end position="1328"/>
    </location>
</feature>
<evidence type="ECO:0000256" key="8">
    <source>
        <dbReference type="ARBA" id="ARBA00023136"/>
    </source>
</evidence>
<dbReference type="InterPro" id="IPR009056">
    <property type="entry name" value="Cyt_c-like_dom"/>
</dbReference>
<feature type="domain" description="Cytochrome c" evidence="13">
    <location>
        <begin position="88"/>
        <end position="240"/>
    </location>
</feature>
<evidence type="ECO:0000313" key="14">
    <source>
        <dbReference type="EMBL" id="CAE1254276.1"/>
    </source>
</evidence>
<evidence type="ECO:0000259" key="13">
    <source>
        <dbReference type="PROSITE" id="PS51007"/>
    </source>
</evidence>
<feature type="compositionally biased region" description="Basic and acidic residues" evidence="11">
    <location>
        <begin position="1398"/>
        <end position="1411"/>
    </location>
</feature>
<protein>
    <submittedName>
        <fullName evidence="14">CYC1</fullName>
    </submittedName>
</protein>
<dbReference type="Gene3D" id="1.10.760.10">
    <property type="entry name" value="Cytochrome c-like domain"/>
    <property type="match status" value="1"/>
</dbReference>
<dbReference type="PROSITE" id="PS51007">
    <property type="entry name" value="CYTC"/>
    <property type="match status" value="1"/>
</dbReference>
<evidence type="ECO:0000256" key="1">
    <source>
        <dbReference type="ARBA" id="ARBA00004370"/>
    </source>
</evidence>
<keyword evidence="15" id="KW-1185">Reference proteome</keyword>
<dbReference type="GO" id="GO:0009055">
    <property type="term" value="F:electron transfer activity"/>
    <property type="evidence" value="ECO:0007669"/>
    <property type="project" value="InterPro"/>
</dbReference>
<evidence type="ECO:0000256" key="5">
    <source>
        <dbReference type="ARBA" id="ARBA00022723"/>
    </source>
</evidence>
<dbReference type="PANTHER" id="PTHR10266">
    <property type="entry name" value="CYTOCHROME C1"/>
    <property type="match status" value="1"/>
</dbReference>
<dbReference type="Pfam" id="PF02167">
    <property type="entry name" value="Cytochrom_C1"/>
    <property type="match status" value="1"/>
</dbReference>
<feature type="region of interest" description="Disordered" evidence="11">
    <location>
        <begin position="1387"/>
        <end position="1411"/>
    </location>
</feature>
<reference evidence="14" key="1">
    <citation type="submission" date="2021-01" db="EMBL/GenBank/DDBJ databases">
        <authorList>
            <person name="Li R."/>
            <person name="Bekaert M."/>
        </authorList>
    </citation>
    <scope>NUCLEOTIDE SEQUENCE</scope>
    <source>
        <strain evidence="14">Farmed</strain>
    </source>
</reference>
<feature type="transmembrane region" description="Helical" evidence="12">
    <location>
        <begin position="508"/>
        <end position="534"/>
    </location>
</feature>
<dbReference type="Proteomes" id="UP000597762">
    <property type="component" value="Unassembled WGS sequence"/>
</dbReference>
<comment type="similarity">
    <text evidence="2">Belongs to the cytochrome c family.</text>
</comment>
<feature type="coiled-coil region" evidence="10">
    <location>
        <begin position="751"/>
        <end position="796"/>
    </location>
</feature>
<feature type="transmembrane region" description="Helical" evidence="12">
    <location>
        <begin position="397"/>
        <end position="420"/>
    </location>
</feature>
<feature type="binding site" description="covalent" evidence="9">
    <location>
        <position position="104"/>
    </location>
    <ligand>
        <name>heme c</name>
        <dbReference type="ChEBI" id="CHEBI:61717"/>
    </ligand>
</feature>
<keyword evidence="8 12" id="KW-0472">Membrane</keyword>
<evidence type="ECO:0000256" key="7">
    <source>
        <dbReference type="ARBA" id="ARBA00023004"/>
    </source>
</evidence>
<feature type="coiled-coil region" evidence="10">
    <location>
        <begin position="1352"/>
        <end position="1386"/>
    </location>
</feature>
<keyword evidence="7 9" id="KW-0408">Iron</keyword>
<sequence length="1411" mass="159812">MAAFLGNGIRPALLVRTRTGLKLQQANLSFKSLPKRKKIAYSLLGLAGVGGASYAFILDQAVLASDLTLHPPAYAWRHSGIFQSFDHASIRRGYQVYKQVCAACHSMRYLCYRHLVDVSHTEDEARVEAEEIMVLDGPDDDGNMFERPGKLSDRFPNPYPNDEAARAANNGALPPDLTYITSARHGGEDYIFSILCGYCDPPAGISLQEGTYYNPYFPGGAISMAQALYNEIIEYDDGTPATQSQLAMDVVSFLRWAAEPEHDQRKKMAMKPAILRPVWPAALLFVWPAILRPVWPAALLFVWPAALLFVWPAILACLACSSSFCLACNFSPVWPAALLFLSGLQFLACLAAPFVWPAILGLSGLQLFFLSGLSGLLLLSVWPVWPAALFLSGLQFLACLACSSSFVWPAILGLSGLQLFFLSGLQFLACLACSSSFVWPAILACLACSSSFCLACNSSACLACSSSFCLACNSSACLACSSSFCLACNSSACLACSSSFCLACNSSACLACSSFFVCLGLSGLQLFFCLGPVWPVWPAALLFCLACNSGLSGLQLFFLSGLQFFGLSGLQLFFLSGLHRLSGLQLFFFVWPAILGLSGLQLFFFCLACNSSACLACSSFFCLACNSSGLSGLQLFFCLACNSSACLACSSFFVWPAILRLSGLQFFGLSGLQLFFLSGLQFFACLACSSLFLSGLQFLACANTKYHRNLLKTNELFLMQNYLSDTDVGSGASLVTGLPPAPVRLSQSLPLREMETELQKQLAEERKLSEQHRQNYERLKIQHSKLQEENVKIRNEYCEKVEENKLLFKQLKSDQEQFKKNLLAKDEELSNFRSKVVTPQQVELMRLESYSEVENIYKDRLQKLEQELEVFKNCCNRQRYELTLMETKCEQEAVYHKMSMQEVKKKLETEVNNVRAEKERLLSQTQKLEEMRTQREKANLEVDQVKRLLTKNETEFATNIKNLQHSNESLLRENKKLQEEITEIEHVQTTLSNEKHEIDQKNIVLKKQVDQLIQQHKLEIKELKMNLTKNHGEIERECNRLTNYVKDLKALLEVAEEKSKQQAESLLEKKREVSRQIQIIREKEMLKQNQVEAQKLELEAKLQEIYRKKSEEETTWQIEKEYLDDKLKEALDTTAQLEKELLVLRTKLEQERSVKEELEQEKSENSSLRGQINSLQLELNTLQSGEREMSNKFIRLRNSMEKYRNEAKRLQEQLAKADQCSDELLSRQKMMWKENVDALEVQSQELKKKCNEGERKISMAANIHLKYKQRSLKAIRALKKQLELKSAKNEELEASRKVLENWIPPEEHKKLKNQMRDMIRRHNEFRRVIFCSNPFVITDASFASVPNATLNSELFDEQEERHQKELSQLKRRLDKLDNVQKEHFEELQNIMSSTPHEISIRTEEKADSEKS</sequence>
<feature type="transmembrane region" description="Helical" evidence="12">
    <location>
        <begin position="426"/>
        <end position="448"/>
    </location>
</feature>
<dbReference type="GO" id="GO:0006122">
    <property type="term" value="P:mitochondrial electron transport, ubiquinol to cytochrome c"/>
    <property type="evidence" value="ECO:0007669"/>
    <property type="project" value="TreeGrafter"/>
</dbReference>
<evidence type="ECO:0000313" key="15">
    <source>
        <dbReference type="Proteomes" id="UP000597762"/>
    </source>
</evidence>
<evidence type="ECO:0000256" key="2">
    <source>
        <dbReference type="ARBA" id="ARBA00006488"/>
    </source>
</evidence>
<evidence type="ECO:0000256" key="9">
    <source>
        <dbReference type="PIRSR" id="PIRSR602326-1"/>
    </source>
</evidence>
<comment type="caution">
    <text evidence="14">The sequence shown here is derived from an EMBL/GenBank/DDBJ whole genome shotgun (WGS) entry which is preliminary data.</text>
</comment>
<keyword evidence="3 9" id="KW-0349">Heme</keyword>
<feature type="transmembrane region" description="Helical" evidence="12">
    <location>
        <begin position="365"/>
        <end position="385"/>
    </location>
</feature>
<keyword evidence="5 9" id="KW-0479">Metal-binding</keyword>
<dbReference type="InterPro" id="IPR036909">
    <property type="entry name" value="Cyt_c-like_dom_sf"/>
</dbReference>
<comment type="cofactor">
    <cofactor evidence="9">
        <name>heme c</name>
        <dbReference type="ChEBI" id="CHEBI:61717"/>
    </cofactor>
    <text evidence="9">Binds 1 heme c group covalently per subunit.</text>
</comment>
<feature type="binding site" description="covalent" evidence="9">
    <location>
        <position position="101"/>
    </location>
    <ligand>
        <name>heme c</name>
        <dbReference type="ChEBI" id="CHEBI:61717"/>
    </ligand>
</feature>
<dbReference type="GO" id="GO:0046872">
    <property type="term" value="F:metal ion binding"/>
    <property type="evidence" value="ECO:0007669"/>
    <property type="project" value="UniProtKB-KW"/>
</dbReference>
<organism evidence="14 15">
    <name type="scientific">Acanthosepion pharaonis</name>
    <name type="common">Pharaoh cuttlefish</name>
    <name type="synonym">Sepia pharaonis</name>
    <dbReference type="NCBI Taxonomy" id="158019"/>
    <lineage>
        <taxon>Eukaryota</taxon>
        <taxon>Metazoa</taxon>
        <taxon>Spiralia</taxon>
        <taxon>Lophotrochozoa</taxon>
        <taxon>Mollusca</taxon>
        <taxon>Cephalopoda</taxon>
        <taxon>Coleoidea</taxon>
        <taxon>Decapodiformes</taxon>
        <taxon>Sepiida</taxon>
        <taxon>Sepiina</taxon>
        <taxon>Sepiidae</taxon>
        <taxon>Acanthosepion</taxon>
    </lineage>
</organism>
<dbReference type="PANTHER" id="PTHR10266:SF3">
    <property type="entry name" value="CYTOCHROME C1, HEME PROTEIN, MITOCHONDRIAL"/>
    <property type="match status" value="1"/>
</dbReference>
<feature type="transmembrane region" description="Helical" evidence="12">
    <location>
        <begin position="635"/>
        <end position="655"/>
    </location>
</feature>
<feature type="binding site" description="axial binding residue" evidence="9">
    <location>
        <position position="105"/>
    </location>
    <ligand>
        <name>heme c</name>
        <dbReference type="ChEBI" id="CHEBI:61717"/>
    </ligand>
    <ligandPart>
        <name>Fe</name>
        <dbReference type="ChEBI" id="CHEBI:18248"/>
    </ligandPart>
</feature>
<evidence type="ECO:0000256" key="4">
    <source>
        <dbReference type="ARBA" id="ARBA00022692"/>
    </source>
</evidence>